<protein>
    <submittedName>
        <fullName evidence="1">Uncharacterized protein</fullName>
    </submittedName>
</protein>
<evidence type="ECO:0000313" key="2">
    <source>
        <dbReference type="Proteomes" id="UP001239111"/>
    </source>
</evidence>
<reference evidence="1" key="1">
    <citation type="submission" date="2023-04" db="EMBL/GenBank/DDBJ databases">
        <title>A chromosome-level genome assembly of the parasitoid wasp Eretmocerus hayati.</title>
        <authorList>
            <person name="Zhong Y."/>
            <person name="Liu S."/>
            <person name="Liu Y."/>
        </authorList>
    </citation>
    <scope>NUCLEOTIDE SEQUENCE</scope>
    <source>
        <strain evidence="1">ZJU_SS_LIU_2023</strain>
    </source>
</reference>
<gene>
    <name evidence="1" type="ORF">QAD02_013029</name>
</gene>
<dbReference type="EMBL" id="CM056742">
    <property type="protein sequence ID" value="KAJ8677242.1"/>
    <property type="molecule type" value="Genomic_DNA"/>
</dbReference>
<proteinExistence type="predicted"/>
<comment type="caution">
    <text evidence="1">The sequence shown here is derived from an EMBL/GenBank/DDBJ whole genome shotgun (WGS) entry which is preliminary data.</text>
</comment>
<evidence type="ECO:0000313" key="1">
    <source>
        <dbReference type="EMBL" id="KAJ8677242.1"/>
    </source>
</evidence>
<accession>A0ACC2P1J6</accession>
<organism evidence="1 2">
    <name type="scientific">Eretmocerus hayati</name>
    <dbReference type="NCBI Taxonomy" id="131215"/>
    <lineage>
        <taxon>Eukaryota</taxon>
        <taxon>Metazoa</taxon>
        <taxon>Ecdysozoa</taxon>
        <taxon>Arthropoda</taxon>
        <taxon>Hexapoda</taxon>
        <taxon>Insecta</taxon>
        <taxon>Pterygota</taxon>
        <taxon>Neoptera</taxon>
        <taxon>Endopterygota</taxon>
        <taxon>Hymenoptera</taxon>
        <taxon>Apocrita</taxon>
        <taxon>Proctotrupomorpha</taxon>
        <taxon>Chalcidoidea</taxon>
        <taxon>Aphelinidae</taxon>
        <taxon>Aphelininae</taxon>
        <taxon>Eretmocerus</taxon>
    </lineage>
</organism>
<name>A0ACC2P1J6_9HYME</name>
<keyword evidence="2" id="KW-1185">Reference proteome</keyword>
<sequence>MRGAVSRQDHPRPRKAKQLARETIREQAANYKRHKRGVVATLSTEANSSARTREFQGKRPPIFLHSITYSRSVAFSVYRQLMNVEVALVPEIPEEKLIELHYFKDVKLCEAFREVQNREPSIYFHQPAIHQGNLNYLDYNGERPFYLLDAQGRICPDTFYKFPSESTTLVNLKKAAETIYASVYTHWRLWCDATNEYYLDHFLISEIPNNLLKDCPIPDIDLDKNILQYLRTLQFYRIYRELAAEISERIKVESFRANIRDSTYVTWRGHVLYFNHLSPRYESDTAVEIYRAFEALGLFLDVKHRIYIHVEGHAGGPAQIIRYRGKTLHYRGHVSDKILPDLFRGERPPFQLNFRPKAKELHRTILEFWIKTDGSDFRIDEDTLYGRHAEPTLRCPFLRPFPVEQVLYAARSIERIRELNHCNDLEYTRTAGRLLKAFKSRTGPKPRVIYPAVRKYKRGKVYQIQHDWRILYYQHLGDGIIIADVSHDFPDYQYIDSVRGALRLSIDPYYKAWIRRDQIGYYVSSEDPTIEYVEVALECPFLKPFPTNRIFYAGYITSLVERALSEPSANPILRIPGGNLIFRRQDLRPWFCGANWANQQGKLGLAQQSGSPKYGSVRKSSLQTTLVHLCPPISSSEDDFSD</sequence>
<dbReference type="Proteomes" id="UP001239111">
    <property type="component" value="Chromosome 2"/>
</dbReference>